<dbReference type="AlphaFoldDB" id="A0AA37W175"/>
<keyword evidence="1" id="KW-1133">Transmembrane helix</keyword>
<dbReference type="RefSeq" id="WP_095504385.1">
    <property type="nucleotide sequence ID" value="NZ_BSNC01000005.1"/>
</dbReference>
<organism evidence="2 3">
    <name type="scientific">Paraferrimonas sedimenticola</name>
    <dbReference type="NCBI Taxonomy" id="375674"/>
    <lineage>
        <taxon>Bacteria</taxon>
        <taxon>Pseudomonadati</taxon>
        <taxon>Pseudomonadota</taxon>
        <taxon>Gammaproteobacteria</taxon>
        <taxon>Alteromonadales</taxon>
        <taxon>Ferrimonadaceae</taxon>
        <taxon>Paraferrimonas</taxon>
    </lineage>
</organism>
<evidence type="ECO:0000313" key="2">
    <source>
        <dbReference type="EMBL" id="GLP97090.1"/>
    </source>
</evidence>
<proteinExistence type="predicted"/>
<reference evidence="2" key="1">
    <citation type="journal article" date="2014" name="Int. J. Syst. Evol. Microbiol.">
        <title>Complete genome sequence of Corynebacterium casei LMG S-19264T (=DSM 44701T), isolated from a smear-ripened cheese.</title>
        <authorList>
            <consortium name="US DOE Joint Genome Institute (JGI-PGF)"/>
            <person name="Walter F."/>
            <person name="Albersmeier A."/>
            <person name="Kalinowski J."/>
            <person name="Ruckert C."/>
        </authorList>
    </citation>
    <scope>NUCLEOTIDE SEQUENCE</scope>
    <source>
        <strain evidence="2">NBRC 101628</strain>
    </source>
</reference>
<keyword evidence="1" id="KW-0812">Transmembrane</keyword>
<name>A0AA37W175_9GAMM</name>
<keyword evidence="3" id="KW-1185">Reference proteome</keyword>
<sequence>MEHPWHYILAIGGIFIAASFGIAVWIDYKASLIEKAQREGRACPMRMRKFDQKTPFDTW</sequence>
<accession>A0AA37W175</accession>
<gene>
    <name evidence="2" type="ORF">GCM10007895_23960</name>
</gene>
<protein>
    <submittedName>
        <fullName evidence="2">Uncharacterized protein</fullName>
    </submittedName>
</protein>
<comment type="caution">
    <text evidence="2">The sequence shown here is derived from an EMBL/GenBank/DDBJ whole genome shotgun (WGS) entry which is preliminary data.</text>
</comment>
<reference evidence="2" key="2">
    <citation type="submission" date="2023-01" db="EMBL/GenBank/DDBJ databases">
        <title>Draft genome sequence of Paraferrimonas sedimenticola strain NBRC 101628.</title>
        <authorList>
            <person name="Sun Q."/>
            <person name="Mori K."/>
        </authorList>
    </citation>
    <scope>NUCLEOTIDE SEQUENCE</scope>
    <source>
        <strain evidence="2">NBRC 101628</strain>
    </source>
</reference>
<dbReference type="EMBL" id="BSNC01000005">
    <property type="protein sequence ID" value="GLP97090.1"/>
    <property type="molecule type" value="Genomic_DNA"/>
</dbReference>
<keyword evidence="1" id="KW-0472">Membrane</keyword>
<evidence type="ECO:0000256" key="1">
    <source>
        <dbReference type="SAM" id="Phobius"/>
    </source>
</evidence>
<feature type="transmembrane region" description="Helical" evidence="1">
    <location>
        <begin position="6"/>
        <end position="28"/>
    </location>
</feature>
<dbReference type="Proteomes" id="UP001161422">
    <property type="component" value="Unassembled WGS sequence"/>
</dbReference>
<evidence type="ECO:0000313" key="3">
    <source>
        <dbReference type="Proteomes" id="UP001161422"/>
    </source>
</evidence>